<evidence type="ECO:0000256" key="3">
    <source>
        <dbReference type="PROSITE-ProRule" id="PRU00339"/>
    </source>
</evidence>
<feature type="repeat" description="TPR" evidence="3">
    <location>
        <begin position="134"/>
        <end position="167"/>
    </location>
</feature>
<sequence length="182" mass="19558">MRGRLICAAVLTMAAIPASAAVTVVGTTSARMCYEAAESGLYNAGATAYCDKALSEEALTNYETVATFVNRGILKLKGGVTQAAISDFDAAIARDPNQAEAYLNKGVALSKNDGWAQALPMFSLAIEKNTNKPAVAYFSRGVAHEMTGDVQSAYYDYKQASTIDPQWKRPQAELTRFTVVRK</sequence>
<dbReference type="Pfam" id="PF13431">
    <property type="entry name" value="TPR_17"/>
    <property type="match status" value="1"/>
</dbReference>
<evidence type="ECO:0000256" key="1">
    <source>
        <dbReference type="ARBA" id="ARBA00022737"/>
    </source>
</evidence>
<dbReference type="RefSeq" id="WP_157123859.1">
    <property type="nucleotide sequence ID" value="NZ_LT840185.1"/>
</dbReference>
<keyword evidence="4" id="KW-0732">Signal</keyword>
<dbReference type="PANTHER" id="PTHR44858">
    <property type="entry name" value="TETRATRICOPEPTIDE REPEAT PROTEIN 6"/>
    <property type="match status" value="1"/>
</dbReference>
<dbReference type="Gene3D" id="1.25.40.10">
    <property type="entry name" value="Tetratricopeptide repeat domain"/>
    <property type="match status" value="1"/>
</dbReference>
<evidence type="ECO:0000256" key="4">
    <source>
        <dbReference type="SAM" id="SignalP"/>
    </source>
</evidence>
<dbReference type="AlphaFoldDB" id="A0A1X7H3W1"/>
<dbReference type="SUPFAM" id="SSF48452">
    <property type="entry name" value="TPR-like"/>
    <property type="match status" value="1"/>
</dbReference>
<protein>
    <submittedName>
        <fullName evidence="5">Tetratricopeptide repeat-containing protein</fullName>
    </submittedName>
</protein>
<keyword evidence="2 3" id="KW-0802">TPR repeat</keyword>
<reference evidence="6" key="1">
    <citation type="submission" date="2017-04" db="EMBL/GenBank/DDBJ databases">
        <authorList>
            <person name="Varghese N."/>
            <person name="Submissions S."/>
        </authorList>
    </citation>
    <scope>NUCLEOTIDE SEQUENCE [LARGE SCALE GENOMIC DNA]</scope>
    <source>
        <strain evidence="6">Dd16</strain>
    </source>
</reference>
<dbReference type="InterPro" id="IPR019734">
    <property type="entry name" value="TPR_rpt"/>
</dbReference>
<keyword evidence="1" id="KW-0677">Repeat</keyword>
<dbReference type="Proteomes" id="UP000192934">
    <property type="component" value="Chromosome I"/>
</dbReference>
<dbReference type="SMART" id="SM00028">
    <property type="entry name" value="TPR"/>
    <property type="match status" value="3"/>
</dbReference>
<gene>
    <name evidence="5" type="ORF">SAMN06295910_2805</name>
</gene>
<organism evidence="5 6">
    <name type="scientific">Allosphingosinicella indica</name>
    <dbReference type="NCBI Taxonomy" id="941907"/>
    <lineage>
        <taxon>Bacteria</taxon>
        <taxon>Pseudomonadati</taxon>
        <taxon>Pseudomonadota</taxon>
        <taxon>Alphaproteobacteria</taxon>
        <taxon>Sphingomonadales</taxon>
        <taxon>Sphingomonadaceae</taxon>
        <taxon>Allosphingosinicella</taxon>
    </lineage>
</organism>
<evidence type="ECO:0000313" key="6">
    <source>
        <dbReference type="Proteomes" id="UP000192934"/>
    </source>
</evidence>
<proteinExistence type="predicted"/>
<evidence type="ECO:0000313" key="5">
    <source>
        <dbReference type="EMBL" id="SMF79117.1"/>
    </source>
</evidence>
<dbReference type="PANTHER" id="PTHR44858:SF1">
    <property type="entry name" value="UDP-N-ACETYLGLUCOSAMINE--PEPTIDE N-ACETYLGLUCOSAMINYLTRANSFERASE SPINDLY-RELATED"/>
    <property type="match status" value="1"/>
</dbReference>
<evidence type="ECO:0000256" key="2">
    <source>
        <dbReference type="ARBA" id="ARBA00022803"/>
    </source>
</evidence>
<feature type="chain" id="PRO_5012349467" evidence="4">
    <location>
        <begin position="21"/>
        <end position="182"/>
    </location>
</feature>
<dbReference type="InterPro" id="IPR011990">
    <property type="entry name" value="TPR-like_helical_dom_sf"/>
</dbReference>
<dbReference type="InterPro" id="IPR050498">
    <property type="entry name" value="Ycf3"/>
</dbReference>
<dbReference type="EMBL" id="LT840185">
    <property type="protein sequence ID" value="SMF79117.1"/>
    <property type="molecule type" value="Genomic_DNA"/>
</dbReference>
<dbReference type="STRING" id="941907.SAMN06295910_2805"/>
<dbReference type="PROSITE" id="PS50005">
    <property type="entry name" value="TPR"/>
    <property type="match status" value="1"/>
</dbReference>
<name>A0A1X7H3W1_9SPHN</name>
<dbReference type="OrthoDB" id="7594766at2"/>
<feature type="signal peptide" evidence="4">
    <location>
        <begin position="1"/>
        <end position="20"/>
    </location>
</feature>
<accession>A0A1X7H3W1</accession>
<keyword evidence="6" id="KW-1185">Reference proteome</keyword>